<evidence type="ECO:0000256" key="1">
    <source>
        <dbReference type="SAM" id="MobiDB-lite"/>
    </source>
</evidence>
<feature type="compositionally biased region" description="Basic and acidic residues" evidence="1">
    <location>
        <begin position="226"/>
        <end position="240"/>
    </location>
</feature>
<feature type="region of interest" description="Disordered" evidence="1">
    <location>
        <begin position="215"/>
        <end position="252"/>
    </location>
</feature>
<evidence type="ECO:0000313" key="3">
    <source>
        <dbReference type="Proteomes" id="UP000585614"/>
    </source>
</evidence>
<dbReference type="Proteomes" id="UP000585614">
    <property type="component" value="Unassembled WGS sequence"/>
</dbReference>
<dbReference type="EMBL" id="JACAGC010000025">
    <property type="protein sequence ID" value="KAF6278073.1"/>
    <property type="molecule type" value="Genomic_DNA"/>
</dbReference>
<reference evidence="2 3" key="1">
    <citation type="journal article" date="2020" name="Nature">
        <title>Six reference-quality genomes reveal evolution of bat adaptations.</title>
        <authorList>
            <person name="Jebb D."/>
            <person name="Huang Z."/>
            <person name="Pippel M."/>
            <person name="Hughes G.M."/>
            <person name="Lavrichenko K."/>
            <person name="Devanna P."/>
            <person name="Winkler S."/>
            <person name="Jermiin L.S."/>
            <person name="Skirmuntt E.C."/>
            <person name="Katzourakis A."/>
            <person name="Burkitt-Gray L."/>
            <person name="Ray D.A."/>
            <person name="Sullivan K.A.M."/>
            <person name="Roscito J.G."/>
            <person name="Kirilenko B.M."/>
            <person name="Davalos L.M."/>
            <person name="Corthals A.P."/>
            <person name="Power M.L."/>
            <person name="Jones G."/>
            <person name="Ransome R.D."/>
            <person name="Dechmann D.K.N."/>
            <person name="Locatelli A.G."/>
            <person name="Puechmaille S.J."/>
            <person name="Fedrigo O."/>
            <person name="Jarvis E.D."/>
            <person name="Hiller M."/>
            <person name="Vernes S.C."/>
            <person name="Myers E.W."/>
            <person name="Teeling E.C."/>
        </authorList>
    </citation>
    <scope>NUCLEOTIDE SEQUENCE [LARGE SCALE GENOMIC DNA]</scope>
    <source>
        <strain evidence="2">MRhiFer1</strain>
        <tissue evidence="2">Lung</tissue>
    </source>
</reference>
<accession>A0A7J7RPL4</accession>
<organism evidence="2 3">
    <name type="scientific">Rhinolophus ferrumequinum</name>
    <name type="common">Greater horseshoe bat</name>
    <dbReference type="NCBI Taxonomy" id="59479"/>
    <lineage>
        <taxon>Eukaryota</taxon>
        <taxon>Metazoa</taxon>
        <taxon>Chordata</taxon>
        <taxon>Craniata</taxon>
        <taxon>Vertebrata</taxon>
        <taxon>Euteleostomi</taxon>
        <taxon>Mammalia</taxon>
        <taxon>Eutheria</taxon>
        <taxon>Laurasiatheria</taxon>
        <taxon>Chiroptera</taxon>
        <taxon>Yinpterochiroptera</taxon>
        <taxon>Rhinolophoidea</taxon>
        <taxon>Rhinolophidae</taxon>
        <taxon>Rhinolophinae</taxon>
        <taxon>Rhinolophus</taxon>
    </lineage>
</organism>
<comment type="caution">
    <text evidence="2">The sequence shown here is derived from an EMBL/GenBank/DDBJ whole genome shotgun (WGS) entry which is preliminary data.</text>
</comment>
<proteinExistence type="predicted"/>
<gene>
    <name evidence="2" type="ORF">mRhiFer1_009360</name>
</gene>
<feature type="compositionally biased region" description="Gly residues" evidence="1">
    <location>
        <begin position="137"/>
        <end position="151"/>
    </location>
</feature>
<feature type="region of interest" description="Disordered" evidence="1">
    <location>
        <begin position="130"/>
        <end position="200"/>
    </location>
</feature>
<dbReference type="AlphaFoldDB" id="A0A7J7RPL4"/>
<sequence length="321" mass="33993">MTQHLSSLQPARRRFSRPRSLLPPKHEFYFKVQSRATGWGRGRAANGGYSPLPPSFPGCRWAPGAGSGPSAGPGPKDPRGTALRARGWWRRPFRGSRAWGRRAAGLPRSPPWGEAARRAPFRAPPAARAVAAAARQAGGGREAAGPGGRGGRLPRSKRLPVWTPLARRPRLPARTAQLARTPRHSRGGRGGAGTRPRSTARPRVLFLLPPAREPVAKGHGAGLGFDVDRPLRRPGPDPKLHTRASAPRSGSQLPFVSRARSAGSFFVPTLGVRPSRKPPTPGSGCPGCALQPGPLGAEVGGWGLGRFCGPSPRPGGRRAPR</sequence>
<name>A0A7J7RPL4_RHIFE</name>
<evidence type="ECO:0000313" key="2">
    <source>
        <dbReference type="EMBL" id="KAF6278073.1"/>
    </source>
</evidence>
<feature type="region of interest" description="Disordered" evidence="1">
    <location>
        <begin position="60"/>
        <end position="82"/>
    </location>
</feature>
<protein>
    <submittedName>
        <fullName evidence="2">Uncharacterized protein</fullName>
    </submittedName>
</protein>